<feature type="non-terminal residue" evidence="1">
    <location>
        <position position="1"/>
    </location>
</feature>
<keyword evidence="2" id="KW-1185">Reference proteome</keyword>
<protein>
    <submittedName>
        <fullName evidence="1">Uncharacterized protein</fullName>
    </submittedName>
</protein>
<evidence type="ECO:0000313" key="1">
    <source>
        <dbReference type="EMBL" id="VBB35549.1"/>
    </source>
</evidence>
<dbReference type="EMBL" id="UPTC01006393">
    <property type="protein sequence ID" value="VBB35549.1"/>
    <property type="molecule type" value="Genomic_DNA"/>
</dbReference>
<dbReference type="AlphaFoldDB" id="A0A498SPK2"/>
<name>A0A498SPK2_ACAVI</name>
<dbReference type="STRING" id="6277.A0A498SPK2"/>
<organism evidence="1 2">
    <name type="scientific">Acanthocheilonema viteae</name>
    <name type="common">Filarial nematode worm</name>
    <name type="synonym">Dipetalonema viteae</name>
    <dbReference type="NCBI Taxonomy" id="6277"/>
    <lineage>
        <taxon>Eukaryota</taxon>
        <taxon>Metazoa</taxon>
        <taxon>Ecdysozoa</taxon>
        <taxon>Nematoda</taxon>
        <taxon>Chromadorea</taxon>
        <taxon>Rhabditida</taxon>
        <taxon>Spirurina</taxon>
        <taxon>Spiruromorpha</taxon>
        <taxon>Filarioidea</taxon>
        <taxon>Onchocercidae</taxon>
        <taxon>Acanthocheilonema</taxon>
    </lineage>
</organism>
<reference evidence="1 2" key="1">
    <citation type="submission" date="2018-08" db="EMBL/GenBank/DDBJ databases">
        <authorList>
            <person name="Laetsch R D."/>
            <person name="Stevens L."/>
            <person name="Kumar S."/>
            <person name="Blaxter L. M."/>
        </authorList>
    </citation>
    <scope>NUCLEOTIDE SEQUENCE [LARGE SCALE GENOMIC DNA]</scope>
</reference>
<accession>A0A498SPK2</accession>
<proteinExistence type="predicted"/>
<dbReference type="Pfam" id="PF05380">
    <property type="entry name" value="Peptidase_A17"/>
    <property type="match status" value="1"/>
</dbReference>
<dbReference type="OrthoDB" id="5872779at2759"/>
<dbReference type="Proteomes" id="UP000276991">
    <property type="component" value="Unassembled WGS sequence"/>
</dbReference>
<dbReference type="PANTHER" id="PTHR47331">
    <property type="entry name" value="PHD-TYPE DOMAIN-CONTAINING PROTEIN"/>
    <property type="match status" value="1"/>
</dbReference>
<dbReference type="InterPro" id="IPR008042">
    <property type="entry name" value="Retrotrans_Pao"/>
</dbReference>
<gene>
    <name evidence="1" type="ORF">NAV_LOCUS10340</name>
</gene>
<sequence length="189" mass="21685">RDIVAILIQIIISLQCITALSSSRIALIKDISIPKLELLSILIGVRAGRFVLDQLSCHGKYVTVWSDAKSALFWVKNESKALPRFVQRRVEEIRNSHFKLRYIASHDNPADVATRGISPTKLRYNKLWWNGPYWLDKDQSLWPNCEFSYNAKDEVMQARTVLVHGIRSSEPPFGLFDLLKDLVKETYLG</sequence>
<evidence type="ECO:0000313" key="2">
    <source>
        <dbReference type="Proteomes" id="UP000276991"/>
    </source>
</evidence>